<dbReference type="GO" id="GO:0008235">
    <property type="term" value="F:metalloexopeptidase activity"/>
    <property type="evidence" value="ECO:0007669"/>
    <property type="project" value="InterPro"/>
</dbReference>
<feature type="transmembrane region" description="Helical" evidence="15">
    <location>
        <begin position="551"/>
        <end position="577"/>
    </location>
</feature>
<feature type="transmembrane region" description="Helical" evidence="15">
    <location>
        <begin position="454"/>
        <end position="477"/>
    </location>
</feature>
<comment type="cofactor">
    <cofactor evidence="1">
        <name>Zn(2+)</name>
        <dbReference type="ChEBI" id="CHEBI:29105"/>
    </cofactor>
</comment>
<proteinExistence type="inferred from homology"/>
<keyword evidence="8" id="KW-0256">Endoplasmic reticulum</keyword>
<reference evidence="19" key="2">
    <citation type="submission" date="2024-08" db="UniProtKB">
        <authorList>
            <consortium name="EnsemblMetazoa"/>
        </authorList>
    </citation>
    <scope>IDENTIFICATION</scope>
</reference>
<keyword evidence="5 15" id="KW-0812">Transmembrane</keyword>
<evidence type="ECO:0000256" key="4">
    <source>
        <dbReference type="ARBA" id="ARBA00022670"/>
    </source>
</evidence>
<dbReference type="PANTHER" id="PTHR12147:SF22">
    <property type="entry name" value="ENDOPLASMIC RETICULUM METALLOPEPTIDASE 1"/>
    <property type="match status" value="1"/>
</dbReference>
<reference evidence="20" key="1">
    <citation type="journal article" date="2013" name="Genome Biol.">
        <title>Draft genome of the mountain pine beetle, Dendroctonus ponderosae Hopkins, a major forest pest.</title>
        <authorList>
            <person name="Keeling C.I."/>
            <person name="Yuen M.M."/>
            <person name="Liao N.Y."/>
            <person name="Docking T.R."/>
            <person name="Chan S.K."/>
            <person name="Taylor G.A."/>
            <person name="Palmquist D.L."/>
            <person name="Jackman S.D."/>
            <person name="Nguyen A."/>
            <person name="Li M."/>
            <person name="Henderson H."/>
            <person name="Janes J.K."/>
            <person name="Zhao Y."/>
            <person name="Pandoh P."/>
            <person name="Moore R."/>
            <person name="Sperling F.A."/>
            <person name="Huber D.P."/>
            <person name="Birol I."/>
            <person name="Jones S.J."/>
            <person name="Bohlmann J."/>
        </authorList>
    </citation>
    <scope>NUCLEOTIDE SEQUENCE</scope>
</reference>
<evidence type="ECO:0000256" key="7">
    <source>
        <dbReference type="ARBA" id="ARBA00022801"/>
    </source>
</evidence>
<feature type="transmembrane region" description="Helical" evidence="15">
    <location>
        <begin position="619"/>
        <end position="640"/>
    </location>
</feature>
<evidence type="ECO:0000256" key="15">
    <source>
        <dbReference type="SAM" id="Phobius"/>
    </source>
</evidence>
<dbReference type="SUPFAM" id="SSF53187">
    <property type="entry name" value="Zn-dependent exopeptidases"/>
    <property type="match status" value="1"/>
</dbReference>
<evidence type="ECO:0000256" key="12">
    <source>
        <dbReference type="ARBA" id="ARBA00023136"/>
    </source>
</evidence>
<dbReference type="EnsemblMetazoa" id="XM_019915639.1">
    <property type="protein sequence ID" value="XP_019771198.1"/>
    <property type="gene ID" value="LOC109545135"/>
</dbReference>
<evidence type="ECO:0000259" key="16">
    <source>
        <dbReference type="Pfam" id="PF04389"/>
    </source>
</evidence>
<keyword evidence="11" id="KW-0482">Metalloprotease</keyword>
<evidence type="ECO:0000256" key="9">
    <source>
        <dbReference type="ARBA" id="ARBA00022833"/>
    </source>
</evidence>
<feature type="transmembrane region" description="Helical" evidence="15">
    <location>
        <begin position="32"/>
        <end position="53"/>
    </location>
</feature>
<keyword evidence="4" id="KW-0645">Protease</keyword>
<protein>
    <recommendedName>
        <fullName evidence="14">FXNA-like protease</fullName>
    </recommendedName>
</protein>
<dbReference type="GeneID" id="109545135"/>
<evidence type="ECO:0000256" key="8">
    <source>
        <dbReference type="ARBA" id="ARBA00022824"/>
    </source>
</evidence>
<sequence>MPRKYDNRRNYNVYSNFHVVGMDKERDSIYSIPFWIGLLVFVFLWGIFGVVYLSDAVLPTALEVADETDYPDSFITERAVNDLNYLTSLGPKLTGSSENEYVVVEYLSNTISSIISESHPNQYIEFDLQNVTGGYYLDDIAGFMNVYDRAQNVIVKLHGAQNESQNSLLVNSHFDTVPASPGGSDDGINVVIMLEILRKLSLSEERQSHNIIFLFNGAEEAPLKTAHGFIAHHKWAQECKVLINLESSGAGGKLILFQTGPQTPWLLKYYRKVPHPYGSVSAEEVFQAGIIPSDTDFRIFRDFGNLVGVDMAYYKDGYRYHTKYDGFDNIPLGSYQHGGDNTLALVKYLANAPEVAEQNGSIGNSVYFDVFGLFMIAYSNTTAIIVNISTAVLSFAVLIYSFIIFGTGLKKSTIKFFLFTVLAIIFGWVLSALYVVGLAYLLDPLSKTMSWYGAPWFIFGLYIVPTFGLSGFLTSFVNNRYNNFQNLSLGVRSQLQAHLLRLVWTFLLIVGTILNIRSTYIIMIPVLFSSIGFLVINVFRLHRTVRVWLIIYTGSLLIPIAYIIYQGWLSLVCFIPITGRLGSDKNPELYIGLITLLYTLLATSHLIILTALLRRSRWYYLALSTTFVVFFVLLFTPIGFPYSGDTNGPTPQRHWIAHTHRQFFDETANLTRNNSGILLLNMDRNSPNAVKAYVPQLKEPLSIEDDCNQYTFCAMPLTLGKAIKRIKYSSWIVASQPSFPANETLKFEVVSKDYVTSTRLKYFLRITGPDRLEFYFTPKTNATLLSVSLIDAVEPTKFTFKDRSVYVVLYQLGKGDGTPLEFNLVMEIPENHQGPTVDLGISARYVHQARIEKNAEYLEFLSKFPDWAHLTSFLAAYQSHII</sequence>
<evidence type="ECO:0000256" key="1">
    <source>
        <dbReference type="ARBA" id="ARBA00001947"/>
    </source>
</evidence>
<dbReference type="PANTHER" id="PTHR12147">
    <property type="entry name" value="METALLOPEPTIDASE M28 FAMILY MEMBER"/>
    <property type="match status" value="1"/>
</dbReference>
<dbReference type="Proteomes" id="UP000019118">
    <property type="component" value="Unassembled WGS sequence"/>
</dbReference>
<evidence type="ECO:0000256" key="3">
    <source>
        <dbReference type="ARBA" id="ARBA00010918"/>
    </source>
</evidence>
<feature type="transmembrane region" description="Helical" evidence="15">
    <location>
        <begin position="384"/>
        <end position="405"/>
    </location>
</feature>
<dbReference type="InterPro" id="IPR048024">
    <property type="entry name" value="Fxna-like_M28_dom"/>
</dbReference>
<dbReference type="FunFam" id="3.40.630.10:FF:000008">
    <property type="entry name" value="Endoplasmic reticulum metallopeptidase 1"/>
    <property type="match status" value="1"/>
</dbReference>
<dbReference type="Pfam" id="PF22249">
    <property type="entry name" value="ERMP1-TM"/>
    <property type="match status" value="1"/>
</dbReference>
<keyword evidence="13" id="KW-0325">Glycoprotein</keyword>
<dbReference type="InterPro" id="IPR045175">
    <property type="entry name" value="M28_fam"/>
</dbReference>
<keyword evidence="9" id="KW-0862">Zinc</keyword>
<evidence type="ECO:0000313" key="20">
    <source>
        <dbReference type="Proteomes" id="UP000019118"/>
    </source>
</evidence>
<dbReference type="InterPro" id="IPR053973">
    <property type="entry name" value="ERMP1-like_C"/>
</dbReference>
<evidence type="ECO:0000259" key="18">
    <source>
        <dbReference type="Pfam" id="PF22249"/>
    </source>
</evidence>
<organism evidence="19 20">
    <name type="scientific">Dendroctonus ponderosae</name>
    <name type="common">Mountain pine beetle</name>
    <dbReference type="NCBI Taxonomy" id="77166"/>
    <lineage>
        <taxon>Eukaryota</taxon>
        <taxon>Metazoa</taxon>
        <taxon>Ecdysozoa</taxon>
        <taxon>Arthropoda</taxon>
        <taxon>Hexapoda</taxon>
        <taxon>Insecta</taxon>
        <taxon>Pterygota</taxon>
        <taxon>Neoptera</taxon>
        <taxon>Endopterygota</taxon>
        <taxon>Coleoptera</taxon>
        <taxon>Polyphaga</taxon>
        <taxon>Cucujiformia</taxon>
        <taxon>Curculionidae</taxon>
        <taxon>Scolytinae</taxon>
        <taxon>Dendroctonus</taxon>
    </lineage>
</organism>
<comment type="subcellular location">
    <subcellularLocation>
        <location evidence="2">Endoplasmic reticulum membrane</location>
        <topology evidence="2">Multi-pass membrane protein</topology>
    </subcellularLocation>
</comment>
<dbReference type="InterPro" id="IPR053974">
    <property type="entry name" value="ERMP1_1-A_TM"/>
</dbReference>
<dbReference type="Pfam" id="PF22248">
    <property type="entry name" value="ERMP1_C"/>
    <property type="match status" value="1"/>
</dbReference>
<dbReference type="GO" id="GO:0006508">
    <property type="term" value="P:proteolysis"/>
    <property type="evidence" value="ECO:0007669"/>
    <property type="project" value="UniProtKB-KW"/>
</dbReference>
<feature type="domain" description="Endoplasmic reticulum metallopeptidase 1/1-A TM" evidence="18">
    <location>
        <begin position="416"/>
        <end position="634"/>
    </location>
</feature>
<dbReference type="GO" id="GO:0046872">
    <property type="term" value="F:metal ion binding"/>
    <property type="evidence" value="ECO:0007669"/>
    <property type="project" value="UniProtKB-KW"/>
</dbReference>
<comment type="similarity">
    <text evidence="3">Belongs to the peptidase M28 family.</text>
</comment>
<dbReference type="KEGG" id="dpa:109545135"/>
<evidence type="ECO:0000256" key="10">
    <source>
        <dbReference type="ARBA" id="ARBA00022989"/>
    </source>
</evidence>
<accession>A0AAR5QD96</accession>
<keyword evidence="7" id="KW-0378">Hydrolase</keyword>
<name>A0AAR5QD96_DENPD</name>
<evidence type="ECO:0000259" key="17">
    <source>
        <dbReference type="Pfam" id="PF22248"/>
    </source>
</evidence>
<evidence type="ECO:0000256" key="6">
    <source>
        <dbReference type="ARBA" id="ARBA00022723"/>
    </source>
</evidence>
<dbReference type="CDD" id="cd03875">
    <property type="entry name" value="M28_Fxna_like"/>
    <property type="match status" value="1"/>
</dbReference>
<dbReference type="Gene3D" id="3.40.630.10">
    <property type="entry name" value="Zn peptidases"/>
    <property type="match status" value="1"/>
</dbReference>
<feature type="transmembrane region" description="Helical" evidence="15">
    <location>
        <begin position="417"/>
        <end position="442"/>
    </location>
</feature>
<dbReference type="GO" id="GO:0005789">
    <property type="term" value="C:endoplasmic reticulum membrane"/>
    <property type="evidence" value="ECO:0007669"/>
    <property type="project" value="UniProtKB-SubCell"/>
</dbReference>
<feature type="domain" description="Peptidase M28" evidence="16">
    <location>
        <begin position="152"/>
        <end position="345"/>
    </location>
</feature>
<dbReference type="InterPro" id="IPR007484">
    <property type="entry name" value="Peptidase_M28"/>
</dbReference>
<evidence type="ECO:0000256" key="14">
    <source>
        <dbReference type="ARBA" id="ARBA00078796"/>
    </source>
</evidence>
<keyword evidence="12 15" id="KW-0472">Membrane</keyword>
<dbReference type="Pfam" id="PF04389">
    <property type="entry name" value="Peptidase_M28"/>
    <property type="match status" value="1"/>
</dbReference>
<evidence type="ECO:0000313" key="19">
    <source>
        <dbReference type="EnsemblMetazoa" id="XP_019771198.1"/>
    </source>
</evidence>
<evidence type="ECO:0000256" key="11">
    <source>
        <dbReference type="ARBA" id="ARBA00023049"/>
    </source>
</evidence>
<dbReference type="AlphaFoldDB" id="A0AAR5QD96"/>
<keyword evidence="10 15" id="KW-1133">Transmembrane helix</keyword>
<feature type="transmembrane region" description="Helical" evidence="15">
    <location>
        <begin position="589"/>
        <end position="612"/>
    </location>
</feature>
<keyword evidence="20" id="KW-1185">Reference proteome</keyword>
<evidence type="ECO:0000256" key="2">
    <source>
        <dbReference type="ARBA" id="ARBA00004477"/>
    </source>
</evidence>
<feature type="domain" description="Endoplasmic reticulum metallopeptidase 1-like C-terminal" evidence="17">
    <location>
        <begin position="649"/>
        <end position="879"/>
    </location>
</feature>
<feature type="transmembrane region" description="Helical" evidence="15">
    <location>
        <begin position="498"/>
        <end position="514"/>
    </location>
</feature>
<evidence type="ECO:0000256" key="13">
    <source>
        <dbReference type="ARBA" id="ARBA00023180"/>
    </source>
</evidence>
<evidence type="ECO:0000256" key="5">
    <source>
        <dbReference type="ARBA" id="ARBA00022692"/>
    </source>
</evidence>
<feature type="transmembrane region" description="Helical" evidence="15">
    <location>
        <begin position="520"/>
        <end position="539"/>
    </location>
</feature>
<keyword evidence="6" id="KW-0479">Metal-binding</keyword>